<organism evidence="1 2">
    <name type="scientific">Faecalibacterium prausnitzii</name>
    <dbReference type="NCBI Taxonomy" id="853"/>
    <lineage>
        <taxon>Bacteria</taxon>
        <taxon>Bacillati</taxon>
        <taxon>Bacillota</taxon>
        <taxon>Clostridia</taxon>
        <taxon>Eubacteriales</taxon>
        <taxon>Oscillospiraceae</taxon>
        <taxon>Faecalibacterium</taxon>
    </lineage>
</organism>
<dbReference type="RefSeq" id="WP_098923487.1">
    <property type="nucleotide sequence ID" value="NZ_CP023819.1"/>
</dbReference>
<evidence type="ECO:0000313" key="1">
    <source>
        <dbReference type="EMBL" id="ATL89950.1"/>
    </source>
</evidence>
<name>A0A291TA51_9FIRM</name>
<evidence type="ECO:0000313" key="2">
    <source>
        <dbReference type="Proteomes" id="UP000223709"/>
    </source>
</evidence>
<dbReference type="AlphaFoldDB" id="A0A291TA51"/>
<dbReference type="InterPro" id="IPR043740">
    <property type="entry name" value="DUF5685"/>
</dbReference>
<dbReference type="Proteomes" id="UP000223709">
    <property type="component" value="Chromosome"/>
</dbReference>
<protein>
    <submittedName>
        <fullName evidence="1">Uncharacterized protein</fullName>
    </submittedName>
</protein>
<dbReference type="EMBL" id="CP023819">
    <property type="protein sequence ID" value="ATL89950.1"/>
    <property type="molecule type" value="Genomic_DNA"/>
</dbReference>
<gene>
    <name evidence="1" type="ORF">CRH10_06405</name>
</gene>
<reference evidence="1 2" key="1">
    <citation type="submission" date="2017-10" db="EMBL/GenBank/DDBJ databases">
        <title>Complete Genome Sequence of Faecalibacterium prausnitzii isolated from the gut of healthy adult Indian.</title>
        <authorList>
            <person name="Bag S."/>
            <person name="Ghosh T.S."/>
            <person name="Das B."/>
        </authorList>
    </citation>
    <scope>NUCLEOTIDE SEQUENCE [LARGE SCALE GENOMIC DNA]</scope>
    <source>
        <strain evidence="1 2">Indica</strain>
    </source>
</reference>
<proteinExistence type="predicted"/>
<accession>A0A291TA51</accession>
<sequence>MFGYVIPNQAALSPEAQARYRAAYCGLCRRIGALHGTRGRLTLSYDLTFLDLLLCSLYEGESACATGCDHCPIHPIRKVEWRSSGPTDYCADLSVALHYYNAQDKWNDDHSLLGLGFEKMLAAPTQQAAARWPRQCSAIRTCLDRLARYEAEGSEDLDAVSGCFGELMAELFDYRQDHWSPELRSIGFNLGKYIYLLDAYDDLARDERKGAYNPLRTLSREPGYEEEMREIFELLLANCARSFERLPCVEDVDLLRNILYSGVWLKYHCKNAKKKDKTA</sequence>
<dbReference type="Pfam" id="PF18937">
    <property type="entry name" value="DUF5685"/>
    <property type="match status" value="1"/>
</dbReference>